<organism evidence="8 9">
    <name type="scientific">Aspergillus mulundensis</name>
    <dbReference type="NCBI Taxonomy" id="1810919"/>
    <lineage>
        <taxon>Eukaryota</taxon>
        <taxon>Fungi</taxon>
        <taxon>Dikarya</taxon>
        <taxon>Ascomycota</taxon>
        <taxon>Pezizomycotina</taxon>
        <taxon>Eurotiomycetes</taxon>
        <taxon>Eurotiomycetidae</taxon>
        <taxon>Eurotiales</taxon>
        <taxon>Aspergillaceae</taxon>
        <taxon>Aspergillus</taxon>
        <taxon>Aspergillus subgen. Nidulantes</taxon>
    </lineage>
</organism>
<keyword evidence="4" id="KW-0804">Transcription</keyword>
<dbReference type="GeneID" id="38114967"/>
<dbReference type="AlphaFoldDB" id="A0A3D8S4C9"/>
<evidence type="ECO:0000259" key="7">
    <source>
        <dbReference type="Pfam" id="PF04082"/>
    </source>
</evidence>
<feature type="region of interest" description="Disordered" evidence="6">
    <location>
        <begin position="1"/>
        <end position="35"/>
    </location>
</feature>
<evidence type="ECO:0000256" key="3">
    <source>
        <dbReference type="ARBA" id="ARBA00023015"/>
    </source>
</evidence>
<reference evidence="8 9" key="1">
    <citation type="journal article" date="2018" name="IMA Fungus">
        <title>IMA Genome-F 9: Draft genome sequence of Annulohypoxylon stygium, Aspergillus mulundensis, Berkeleyomyces basicola (syn. Thielaviopsis basicola), Ceratocystis smalleyi, two Cercospora beticola strains, Coleophoma cylindrospora, Fusarium fracticaudum, Phialophora cf. hyalina, and Morchella septimelata.</title>
        <authorList>
            <person name="Wingfield B.D."/>
            <person name="Bills G.F."/>
            <person name="Dong Y."/>
            <person name="Huang W."/>
            <person name="Nel W.J."/>
            <person name="Swalarsk-Parry B.S."/>
            <person name="Vaghefi N."/>
            <person name="Wilken P.M."/>
            <person name="An Z."/>
            <person name="de Beer Z.W."/>
            <person name="De Vos L."/>
            <person name="Chen L."/>
            <person name="Duong T.A."/>
            <person name="Gao Y."/>
            <person name="Hammerbacher A."/>
            <person name="Kikkert J.R."/>
            <person name="Li Y."/>
            <person name="Li H."/>
            <person name="Li K."/>
            <person name="Li Q."/>
            <person name="Liu X."/>
            <person name="Ma X."/>
            <person name="Naidoo K."/>
            <person name="Pethybridge S.J."/>
            <person name="Sun J."/>
            <person name="Steenkamp E.T."/>
            <person name="van der Nest M.A."/>
            <person name="van Wyk S."/>
            <person name="Wingfield M.J."/>
            <person name="Xiong C."/>
            <person name="Yue Q."/>
            <person name="Zhang X."/>
        </authorList>
    </citation>
    <scope>NUCLEOTIDE SEQUENCE [LARGE SCALE GENOMIC DNA]</scope>
    <source>
        <strain evidence="8 9">DSM 5745</strain>
    </source>
</reference>
<dbReference type="Proteomes" id="UP000256690">
    <property type="component" value="Unassembled WGS sequence"/>
</dbReference>
<dbReference type="PANTHER" id="PTHR47660">
    <property type="entry name" value="TRANSCRIPTION FACTOR WITH C2H2 AND ZN(2)-CYS(6) DNA BINDING DOMAIN (EUROFUNG)-RELATED-RELATED"/>
    <property type="match status" value="1"/>
</dbReference>
<dbReference type="PANTHER" id="PTHR47660:SF2">
    <property type="entry name" value="TRANSCRIPTION FACTOR WITH C2H2 AND ZN(2)-CYS(6) DNA BINDING DOMAIN (EUROFUNG)"/>
    <property type="match status" value="1"/>
</dbReference>
<gene>
    <name evidence="8" type="ORF">DSM5745_04597</name>
</gene>
<dbReference type="OrthoDB" id="10018191at2759"/>
<sequence>MSERDLAPDEIAQSSISGGATPTFTPTHGSDNMLEMRPSSAAEFPAPGLELPNVSAILPHEEEWLYSSQPDPSLIRQVVNSIGDPLLFSIPSSPSITIRTNNESPWNQPRKIEMIPPDVARQHWFTFSGADEQDPTIRRDIQSPTQIDDEIRQRLHTHLYRQPSQDGLPSTEFLNLSIQKYFSKFHPIFPLLHLPTFRPSTQNSLILLAICCIGSFFFGSKKAITQGRRISEQLNQTILNSWITSVGRQQYQALPLIQDALIGQTYGILSGRPRDLAVVASFHGTVTSWAKQQEFFNAEVAIPDVLDHGLIDPAVAWIAWIKKEERNRAAVALHMHDYEMTRLFITEPSLHNAPNSIPCLAPHSIWDAASAIEWAKAVRTCGGPFLQSAGGRSAPRDAASAWCELSRNDHLNVIVQLKHICSTVIDNGYLAPSTQILQYVEGSLTSTYAKHLRFRGPDLLSVRPLWHSAFILLSTDIRRLELAIGKKGSREASENFEYASTWAASLNSQRAILHGALLLRQLEPLPICAVSNIHVSSSLYHAAIVWYCYLRYAPESRAYSVHGADEFQELKELAIDVGQLVMEVHEFKSCRPLIQESTVLLNLVDMLRRVGHWGISRSLATLLTLLITGSTDLDDPL</sequence>
<dbReference type="InterPro" id="IPR007219">
    <property type="entry name" value="XnlR_reg_dom"/>
</dbReference>
<dbReference type="EMBL" id="PVWQ01000005">
    <property type="protein sequence ID" value="RDW81040.1"/>
    <property type="molecule type" value="Genomic_DNA"/>
</dbReference>
<keyword evidence="1" id="KW-0479">Metal-binding</keyword>
<keyword evidence="9" id="KW-1185">Reference proteome</keyword>
<comment type="caution">
    <text evidence="8">The sequence shown here is derived from an EMBL/GenBank/DDBJ whole genome shotgun (WGS) entry which is preliminary data.</text>
</comment>
<name>A0A3D8S4C9_9EURO</name>
<evidence type="ECO:0000256" key="5">
    <source>
        <dbReference type="ARBA" id="ARBA00023242"/>
    </source>
</evidence>
<dbReference type="GO" id="GO:0008270">
    <property type="term" value="F:zinc ion binding"/>
    <property type="evidence" value="ECO:0007669"/>
    <property type="project" value="InterPro"/>
</dbReference>
<feature type="compositionally biased region" description="Polar residues" evidence="6">
    <location>
        <begin position="12"/>
        <end position="30"/>
    </location>
</feature>
<evidence type="ECO:0000256" key="4">
    <source>
        <dbReference type="ARBA" id="ARBA00023163"/>
    </source>
</evidence>
<dbReference type="RefSeq" id="XP_026604093.1">
    <property type="nucleotide sequence ID" value="XM_026746613.1"/>
</dbReference>
<dbReference type="GO" id="GO:0006351">
    <property type="term" value="P:DNA-templated transcription"/>
    <property type="evidence" value="ECO:0007669"/>
    <property type="project" value="InterPro"/>
</dbReference>
<evidence type="ECO:0000256" key="2">
    <source>
        <dbReference type="ARBA" id="ARBA00022833"/>
    </source>
</evidence>
<dbReference type="GO" id="GO:0003677">
    <property type="term" value="F:DNA binding"/>
    <property type="evidence" value="ECO:0007669"/>
    <property type="project" value="InterPro"/>
</dbReference>
<accession>A0A3D8S4C9</accession>
<dbReference type="CDD" id="cd12148">
    <property type="entry name" value="fungal_TF_MHR"/>
    <property type="match status" value="1"/>
</dbReference>
<proteinExistence type="predicted"/>
<evidence type="ECO:0000256" key="6">
    <source>
        <dbReference type="SAM" id="MobiDB-lite"/>
    </source>
</evidence>
<feature type="domain" description="Xylanolytic transcriptional activator regulatory" evidence="7">
    <location>
        <begin position="178"/>
        <end position="334"/>
    </location>
</feature>
<keyword evidence="2" id="KW-0862">Zinc</keyword>
<evidence type="ECO:0000256" key="1">
    <source>
        <dbReference type="ARBA" id="ARBA00022723"/>
    </source>
</evidence>
<keyword evidence="3" id="KW-0805">Transcription regulation</keyword>
<evidence type="ECO:0000313" key="8">
    <source>
        <dbReference type="EMBL" id="RDW81040.1"/>
    </source>
</evidence>
<keyword evidence="5" id="KW-0539">Nucleus</keyword>
<evidence type="ECO:0000313" key="9">
    <source>
        <dbReference type="Proteomes" id="UP000256690"/>
    </source>
</evidence>
<dbReference type="Pfam" id="PF04082">
    <property type="entry name" value="Fungal_trans"/>
    <property type="match status" value="1"/>
</dbReference>
<dbReference type="STRING" id="1810919.A0A3D8S4C9"/>
<protein>
    <recommendedName>
        <fullName evidence="7">Xylanolytic transcriptional activator regulatory domain-containing protein</fullName>
    </recommendedName>
</protein>